<dbReference type="eggNOG" id="COG2203">
    <property type="taxonomic scope" value="Bacteria"/>
</dbReference>
<dbReference type="InterPro" id="IPR002078">
    <property type="entry name" value="Sigma_54_int"/>
</dbReference>
<dbReference type="GO" id="GO:0005524">
    <property type="term" value="F:ATP binding"/>
    <property type="evidence" value="ECO:0007669"/>
    <property type="project" value="UniProtKB-KW"/>
</dbReference>
<organism evidence="4 5">
    <name type="scientific">Halobacteriovorax marinus (strain ATCC BAA-682 / DSM 15412 / SJ)</name>
    <name type="common">Bacteriovorax marinus</name>
    <dbReference type="NCBI Taxonomy" id="862908"/>
    <lineage>
        <taxon>Bacteria</taxon>
        <taxon>Pseudomonadati</taxon>
        <taxon>Bdellovibrionota</taxon>
        <taxon>Bacteriovoracia</taxon>
        <taxon>Bacteriovoracales</taxon>
        <taxon>Halobacteriovoraceae</taxon>
        <taxon>Halobacteriovorax</taxon>
    </lineage>
</organism>
<dbReference type="AlphaFoldDB" id="E1X0B3"/>
<dbReference type="RefSeq" id="WP_014244124.1">
    <property type="nucleotide sequence ID" value="NC_016620.1"/>
</dbReference>
<keyword evidence="1" id="KW-0547">Nucleotide-binding</keyword>
<dbReference type="PATRIC" id="fig|862908.3.peg.1412"/>
<keyword evidence="5" id="KW-1185">Reference proteome</keyword>
<dbReference type="STRING" id="862908.BMS_1483"/>
<dbReference type="Gene3D" id="3.30.450.40">
    <property type="match status" value="1"/>
</dbReference>
<gene>
    <name evidence="4" type="ordered locus">BMS_1483</name>
</gene>
<dbReference type="eggNOG" id="COG2204">
    <property type="taxonomic scope" value="Bacteria"/>
</dbReference>
<dbReference type="Proteomes" id="UP000008963">
    <property type="component" value="Chromosome"/>
</dbReference>
<dbReference type="KEGG" id="bmx:BMS_1483"/>
<evidence type="ECO:0000313" key="5">
    <source>
        <dbReference type="Proteomes" id="UP000008963"/>
    </source>
</evidence>
<proteinExistence type="predicted"/>
<dbReference type="GO" id="GO:0006355">
    <property type="term" value="P:regulation of DNA-templated transcription"/>
    <property type="evidence" value="ECO:0007669"/>
    <property type="project" value="InterPro"/>
</dbReference>
<accession>E1X0B3</accession>
<dbReference type="Gene3D" id="1.10.8.60">
    <property type="match status" value="1"/>
</dbReference>
<dbReference type="OrthoDB" id="5287677at2"/>
<dbReference type="InterPro" id="IPR058031">
    <property type="entry name" value="AAA_lid_NorR"/>
</dbReference>
<evidence type="ECO:0000256" key="2">
    <source>
        <dbReference type="ARBA" id="ARBA00022840"/>
    </source>
</evidence>
<name>E1X0B3_HALMS</name>
<sequence length="568" mass="66133">MGNGLKNFKFYRSFRVRSEQNDKIFLRISLLHQNGNRQTLGQDTRLIDFNLFSLSFKSNIHIPIGTKVKIEIFTKKIFNKWDLEVEGFIIRSFQENSEEQTYNYGVELINQSEESELKYFITDYIAGFSGKKLKDFLIKSSLSVREINVDDGVELFGLLNVLYKEFSRSDISSLLDECAHLLHCEEVRVWKINLEKDKLENIYHSSNCTHIKDNSFNKGELGKCFTTSRCINTFLKEPKERDEDKFTLNNTLCLPLLNKERKCIGVLQFNNKKGGQFSIIDENMGHFLSLVIAKRFLNYIVKSKSTSIAHLNPELKDSFIYFGSTQKSSAIRTTLKKLKYGKTNVFIVGEKGLGKEFFAKYLSNNSEKDIFNCKDPAHLEKILSSTSNFSSEQTLIFKNIDSLSSSDQSRLYNWIQFQDCKFITTSCKDLIYEIKSGLFHKQLYKKLTQSRFHLTPLRNRRDDILTIANYFIRIECVKRGLAPRELSPESMQYIISHYWPGNITELEKVIKKTFMLTSHDCEVIDIEKEEIHGFKNIEERLIFSADTSIHPDKIMKMIKSETREKKVS</sequence>
<dbReference type="InterPro" id="IPR027417">
    <property type="entry name" value="P-loop_NTPase"/>
</dbReference>
<dbReference type="SUPFAM" id="SSF55781">
    <property type="entry name" value="GAF domain-like"/>
    <property type="match status" value="1"/>
</dbReference>
<protein>
    <submittedName>
        <fullName evidence="4">Sigma-54 factor interacting protein</fullName>
    </submittedName>
</protein>
<dbReference type="SUPFAM" id="SSF52540">
    <property type="entry name" value="P-loop containing nucleoside triphosphate hydrolases"/>
    <property type="match status" value="1"/>
</dbReference>
<feature type="domain" description="Sigma-54 factor interaction" evidence="3">
    <location>
        <begin position="321"/>
        <end position="515"/>
    </location>
</feature>
<reference evidence="5" key="1">
    <citation type="journal article" date="2013" name="ISME J.">
        <title>A small predatory core genome in the divergent marine Bacteriovorax marinus SJ and the terrestrial Bdellovibrio bacteriovorus.</title>
        <authorList>
            <person name="Crossman L.C."/>
            <person name="Chen H."/>
            <person name="Cerdeno-Tarraga A.M."/>
            <person name="Brooks K."/>
            <person name="Quail M.A."/>
            <person name="Pineiro S.A."/>
            <person name="Hobley L."/>
            <person name="Sockett R.E."/>
            <person name="Bentley S.D."/>
            <person name="Parkhill J."/>
            <person name="Williams H.N."/>
            <person name="Stine O.C."/>
        </authorList>
    </citation>
    <scope>NUCLEOTIDE SEQUENCE [LARGE SCALE GENOMIC DNA]</scope>
    <source>
        <strain evidence="5">ATCC BAA-682 / DSM 15412 / SJ</strain>
    </source>
</reference>
<dbReference type="PROSITE" id="PS50045">
    <property type="entry name" value="SIGMA54_INTERACT_4"/>
    <property type="match status" value="1"/>
</dbReference>
<evidence type="ECO:0000256" key="1">
    <source>
        <dbReference type="ARBA" id="ARBA00022741"/>
    </source>
</evidence>
<keyword evidence="2" id="KW-0067">ATP-binding</keyword>
<dbReference type="Pfam" id="PF14532">
    <property type="entry name" value="Sigma54_activ_2"/>
    <property type="match status" value="1"/>
</dbReference>
<evidence type="ECO:0000313" key="4">
    <source>
        <dbReference type="EMBL" id="CBW26341.1"/>
    </source>
</evidence>
<dbReference type="Pfam" id="PF25601">
    <property type="entry name" value="AAA_lid_14"/>
    <property type="match status" value="1"/>
</dbReference>
<dbReference type="HOGENOM" id="CLU_423760_0_0_7"/>
<evidence type="ECO:0000259" key="3">
    <source>
        <dbReference type="PROSITE" id="PS50045"/>
    </source>
</evidence>
<dbReference type="InterPro" id="IPR029016">
    <property type="entry name" value="GAF-like_dom_sf"/>
</dbReference>
<dbReference type="PANTHER" id="PTHR32071">
    <property type="entry name" value="TRANSCRIPTIONAL REGULATORY PROTEIN"/>
    <property type="match status" value="1"/>
</dbReference>
<dbReference type="Gene3D" id="3.40.50.300">
    <property type="entry name" value="P-loop containing nucleotide triphosphate hydrolases"/>
    <property type="match status" value="1"/>
</dbReference>
<dbReference type="EMBL" id="FQ312005">
    <property type="protein sequence ID" value="CBW26341.1"/>
    <property type="molecule type" value="Genomic_DNA"/>
</dbReference>